<dbReference type="CTD" id="20250288"/>
<name>V3YY10_LOTGI</name>
<dbReference type="Gene3D" id="1.20.140.150">
    <property type="match status" value="1"/>
</dbReference>
<dbReference type="AlphaFoldDB" id="V3YY10"/>
<keyword evidence="3" id="KW-1185">Reference proteome</keyword>
<dbReference type="OrthoDB" id="6094519at2759"/>
<keyword evidence="1" id="KW-1133">Transmembrane helix</keyword>
<keyword evidence="1" id="KW-0472">Membrane</keyword>
<dbReference type="RefSeq" id="XP_009066366.1">
    <property type="nucleotide sequence ID" value="XM_009068118.1"/>
</dbReference>
<keyword evidence="1" id="KW-0812">Transmembrane</keyword>
<proteinExistence type="predicted"/>
<gene>
    <name evidence="2" type="ORF">LOTGIDRAFT_236912</name>
</gene>
<dbReference type="OMA" id="LWRYGRC"/>
<dbReference type="HOGENOM" id="CLU_1278935_0_0_1"/>
<evidence type="ECO:0000313" key="2">
    <source>
        <dbReference type="EMBL" id="ESO82998.1"/>
    </source>
</evidence>
<evidence type="ECO:0000256" key="1">
    <source>
        <dbReference type="SAM" id="Phobius"/>
    </source>
</evidence>
<dbReference type="KEGG" id="lgi:LOTGIDRAFT_236912"/>
<protein>
    <recommendedName>
        <fullName evidence="4">Claudin</fullName>
    </recommendedName>
</protein>
<evidence type="ECO:0008006" key="4">
    <source>
        <dbReference type="Google" id="ProtNLM"/>
    </source>
</evidence>
<feature type="transmembrane region" description="Helical" evidence="1">
    <location>
        <begin position="107"/>
        <end position="133"/>
    </location>
</feature>
<sequence>MAGLGAAALPFIACVALLAALILHVLSFASPYWAYSDGVGHFGLWRYAECLLDDIKDCYRYDMHWDAPTYLDAIRALECLTLIFWCVPMMIVPVYIYVALGLRYKCLLGCMALSILVGAICNVIGAIIFGVQIGTNDWQLGWCLIVCIVGGALGFVSFVVMAIATFNRPDFAIERHYPSGFYVDPYKNKLYVVENIDRYETLSEKSDSSPMGINPS</sequence>
<dbReference type="Proteomes" id="UP000030746">
    <property type="component" value="Unassembled WGS sequence"/>
</dbReference>
<feature type="transmembrane region" description="Helical" evidence="1">
    <location>
        <begin position="82"/>
        <end position="100"/>
    </location>
</feature>
<dbReference type="GeneID" id="20250288"/>
<accession>V3YY10</accession>
<dbReference type="EMBL" id="KB203827">
    <property type="protein sequence ID" value="ESO82998.1"/>
    <property type="molecule type" value="Genomic_DNA"/>
</dbReference>
<reference evidence="2 3" key="1">
    <citation type="journal article" date="2013" name="Nature">
        <title>Insights into bilaterian evolution from three spiralian genomes.</title>
        <authorList>
            <person name="Simakov O."/>
            <person name="Marletaz F."/>
            <person name="Cho S.J."/>
            <person name="Edsinger-Gonzales E."/>
            <person name="Havlak P."/>
            <person name="Hellsten U."/>
            <person name="Kuo D.H."/>
            <person name="Larsson T."/>
            <person name="Lv J."/>
            <person name="Arendt D."/>
            <person name="Savage R."/>
            <person name="Osoegawa K."/>
            <person name="de Jong P."/>
            <person name="Grimwood J."/>
            <person name="Chapman J.A."/>
            <person name="Shapiro H."/>
            <person name="Aerts A."/>
            <person name="Otillar R.P."/>
            <person name="Terry A.Y."/>
            <person name="Boore J.L."/>
            <person name="Grigoriev I.V."/>
            <person name="Lindberg D.R."/>
            <person name="Seaver E.C."/>
            <person name="Weisblat D.A."/>
            <person name="Putnam N.H."/>
            <person name="Rokhsar D.S."/>
        </authorList>
    </citation>
    <scope>NUCLEOTIDE SEQUENCE [LARGE SCALE GENOMIC DNA]</scope>
</reference>
<organism evidence="2 3">
    <name type="scientific">Lottia gigantea</name>
    <name type="common">Giant owl limpet</name>
    <dbReference type="NCBI Taxonomy" id="225164"/>
    <lineage>
        <taxon>Eukaryota</taxon>
        <taxon>Metazoa</taxon>
        <taxon>Spiralia</taxon>
        <taxon>Lophotrochozoa</taxon>
        <taxon>Mollusca</taxon>
        <taxon>Gastropoda</taxon>
        <taxon>Patellogastropoda</taxon>
        <taxon>Lottioidea</taxon>
        <taxon>Lottiidae</taxon>
        <taxon>Lottia</taxon>
    </lineage>
</organism>
<feature type="transmembrane region" description="Helical" evidence="1">
    <location>
        <begin position="139"/>
        <end position="166"/>
    </location>
</feature>
<evidence type="ECO:0000313" key="3">
    <source>
        <dbReference type="Proteomes" id="UP000030746"/>
    </source>
</evidence>